<dbReference type="InterPro" id="IPR036138">
    <property type="entry name" value="PBP_dimer_sf"/>
</dbReference>
<dbReference type="SUPFAM" id="SSF56519">
    <property type="entry name" value="Penicillin binding protein dimerisation domain"/>
    <property type="match status" value="1"/>
</dbReference>
<dbReference type="PANTHER" id="PTHR30627:SF1">
    <property type="entry name" value="PEPTIDOGLYCAN D,D-TRANSPEPTIDASE FTSI"/>
    <property type="match status" value="1"/>
</dbReference>
<dbReference type="Gene3D" id="3.90.1310.10">
    <property type="entry name" value="Penicillin-binding protein 2a (Domain 2)"/>
    <property type="match status" value="1"/>
</dbReference>
<proteinExistence type="predicted"/>
<protein>
    <submittedName>
        <fullName evidence="5">Transpeptidase family protein</fullName>
    </submittedName>
</protein>
<dbReference type="Gene3D" id="3.40.710.10">
    <property type="entry name" value="DD-peptidase/beta-lactamase superfamily"/>
    <property type="match status" value="1"/>
</dbReference>
<dbReference type="AlphaFoldDB" id="A0A7L8AKE9"/>
<name>A0A7L8AKE9_9FLAO</name>
<dbReference type="InterPro" id="IPR005543">
    <property type="entry name" value="PASTA_dom"/>
</dbReference>
<dbReference type="Pfam" id="PF03793">
    <property type="entry name" value="PASTA"/>
    <property type="match status" value="1"/>
</dbReference>
<dbReference type="Proteomes" id="UP000516764">
    <property type="component" value="Chromosome"/>
</dbReference>
<evidence type="ECO:0000259" key="4">
    <source>
        <dbReference type="PROSITE" id="PS51178"/>
    </source>
</evidence>
<dbReference type="Pfam" id="PF03717">
    <property type="entry name" value="PBP_dimer"/>
    <property type="match status" value="1"/>
</dbReference>
<dbReference type="InterPro" id="IPR005311">
    <property type="entry name" value="PBP_dimer"/>
</dbReference>
<accession>A0A7L8AKE9</accession>
<dbReference type="GO" id="GO:0004180">
    <property type="term" value="F:carboxypeptidase activity"/>
    <property type="evidence" value="ECO:0007669"/>
    <property type="project" value="UniProtKB-KW"/>
</dbReference>
<dbReference type="SUPFAM" id="SSF56601">
    <property type="entry name" value="beta-lactamase/transpeptidase-like"/>
    <property type="match status" value="1"/>
</dbReference>
<keyword evidence="6" id="KW-1185">Reference proteome</keyword>
<keyword evidence="2" id="KW-0645">Protease</keyword>
<dbReference type="RefSeq" id="WP_088354528.1">
    <property type="nucleotide sequence ID" value="NZ_CP061813.1"/>
</dbReference>
<dbReference type="Pfam" id="PF00905">
    <property type="entry name" value="Transpeptidase"/>
    <property type="match status" value="1"/>
</dbReference>
<keyword evidence="3" id="KW-0472">Membrane</keyword>
<comment type="subcellular location">
    <subcellularLocation>
        <location evidence="1">Membrane</location>
    </subcellularLocation>
</comment>
<dbReference type="GO" id="GO:0071555">
    <property type="term" value="P:cell wall organization"/>
    <property type="evidence" value="ECO:0007669"/>
    <property type="project" value="TreeGrafter"/>
</dbReference>
<gene>
    <name evidence="5" type="ORF">H9I45_13875</name>
</gene>
<keyword evidence="2" id="KW-0378">Hydrolase</keyword>
<dbReference type="SUPFAM" id="SSF54184">
    <property type="entry name" value="Penicillin-binding protein 2x (pbp-2x), c-terminal domain"/>
    <property type="match status" value="1"/>
</dbReference>
<evidence type="ECO:0000256" key="2">
    <source>
        <dbReference type="ARBA" id="ARBA00022645"/>
    </source>
</evidence>
<evidence type="ECO:0000313" key="5">
    <source>
        <dbReference type="EMBL" id="QOD62508.1"/>
    </source>
</evidence>
<dbReference type="EMBL" id="CP061813">
    <property type="protein sequence ID" value="QOD62508.1"/>
    <property type="molecule type" value="Genomic_DNA"/>
</dbReference>
<dbReference type="Gene3D" id="3.30.10.20">
    <property type="match status" value="1"/>
</dbReference>
<dbReference type="PROSITE" id="PS51178">
    <property type="entry name" value="PASTA"/>
    <property type="match status" value="1"/>
</dbReference>
<dbReference type="InterPro" id="IPR012338">
    <property type="entry name" value="Beta-lactam/transpept-like"/>
</dbReference>
<dbReference type="InterPro" id="IPR001460">
    <property type="entry name" value="PCN-bd_Tpept"/>
</dbReference>
<dbReference type="KEGG" id="phal:H9I45_13875"/>
<evidence type="ECO:0000313" key="6">
    <source>
        <dbReference type="Proteomes" id="UP000516764"/>
    </source>
</evidence>
<dbReference type="OrthoDB" id="9804124at2"/>
<organism evidence="5 6">
    <name type="scientific">Polaribacter haliotis</name>
    <dbReference type="NCBI Taxonomy" id="1888915"/>
    <lineage>
        <taxon>Bacteria</taxon>
        <taxon>Pseudomonadati</taxon>
        <taxon>Bacteroidota</taxon>
        <taxon>Flavobacteriia</taxon>
        <taxon>Flavobacteriales</taxon>
        <taxon>Flavobacteriaceae</taxon>
    </lineage>
</organism>
<dbReference type="GO" id="GO:0008658">
    <property type="term" value="F:penicillin binding"/>
    <property type="evidence" value="ECO:0007669"/>
    <property type="project" value="InterPro"/>
</dbReference>
<keyword evidence="2" id="KW-0121">Carboxypeptidase</keyword>
<dbReference type="PANTHER" id="PTHR30627">
    <property type="entry name" value="PEPTIDOGLYCAN D,D-TRANSPEPTIDASE"/>
    <property type="match status" value="1"/>
</dbReference>
<reference evidence="5 6" key="1">
    <citation type="journal article" date="2016" name="Int. J. Syst. Evol. Microbiol.">
        <title>Polaribacter haliotis sp. nov., isolated from the gut of abalone Haliotis discus hannai.</title>
        <authorList>
            <person name="Kim Y.O."/>
            <person name="Park I.S."/>
            <person name="Park S."/>
            <person name="Nam B.H."/>
            <person name="Park J.M."/>
            <person name="Kim D.G."/>
            <person name="Yoon J.H."/>
        </authorList>
    </citation>
    <scope>NUCLEOTIDE SEQUENCE [LARGE SCALE GENOMIC DNA]</scope>
    <source>
        <strain evidence="5 6">KCTC 52418</strain>
    </source>
</reference>
<sequence>MTLLLLAVIFRVFNLQYAHGDKYRKLATELTSRADTIYANKGNVYASDGNLLATSMSKFNIYMDLVTVDSKVFEENIAGLSKELSKMMGNSVKYHQSRLRNAKNRKRRYFLIARDIGYTDYLKMKKFPIFKLGVYKGGFIAKHRTERAHPIGKIAERTIGYDDFRGEAGIEGAFADYMQGENGLRWVQKIAKNQWKPISDYNEKEPIDGHDIITTIDVNVQDITHHALLAQLEYYEADHGCAVVMETKTGEIKAISNLGRTSKGKYFEKRNYAVWESHEPGSTFKLASLMAALDDKKIDTSTVVDTEKGRIFIHGSKVEDSHRGGYGKISAARVFEVSSNVGIVKLIQKHYDHQPEKFIEKVASYGFTKPIGFQIKGEGMPVVPKPSDKRWNKISLEWMSWGYGISVTPMQTLMFYNAVANNGVMVKPRFIKELRRQEKTEKVFETEIVNPQIASEETLKKIRKVMENVVIKGTADNIYSPNFSMAGKTGTAKKYLPKHIDENGKTVNAGYSNKHYVASFAGFFPADKPKYSCIVVIHDPKKEKGYYGATVAGPVFKEIAQKIYTTTPIDNQSVDDKVQFAEIEKEFTAYNTKLNKNYTEVPNVKGMSGMDAVSLLENMGLKVKISGVGKVQSQSLNKGEKLEKGKTITLKLS</sequence>
<dbReference type="GO" id="GO:0005886">
    <property type="term" value="C:plasma membrane"/>
    <property type="evidence" value="ECO:0007669"/>
    <property type="project" value="TreeGrafter"/>
</dbReference>
<dbReference type="CDD" id="cd06575">
    <property type="entry name" value="PASTA_Pbp2x-like_2"/>
    <property type="match status" value="1"/>
</dbReference>
<dbReference type="Gene3D" id="3.30.450.330">
    <property type="match status" value="1"/>
</dbReference>
<evidence type="ECO:0000256" key="1">
    <source>
        <dbReference type="ARBA" id="ARBA00004370"/>
    </source>
</evidence>
<evidence type="ECO:0000256" key="3">
    <source>
        <dbReference type="ARBA" id="ARBA00023136"/>
    </source>
</evidence>
<feature type="domain" description="PASTA" evidence="4">
    <location>
        <begin position="595"/>
        <end position="653"/>
    </location>
</feature>
<dbReference type="InterPro" id="IPR050515">
    <property type="entry name" value="Beta-lactam/transpept"/>
</dbReference>
<dbReference type="SMART" id="SM00740">
    <property type="entry name" value="PASTA"/>
    <property type="match status" value="1"/>
</dbReference>